<evidence type="ECO:0000256" key="1">
    <source>
        <dbReference type="SAM" id="MobiDB-lite"/>
    </source>
</evidence>
<dbReference type="EMBL" id="BMAU01021438">
    <property type="protein sequence ID" value="GFY36837.1"/>
    <property type="molecule type" value="Genomic_DNA"/>
</dbReference>
<dbReference type="Proteomes" id="UP000887159">
    <property type="component" value="Unassembled WGS sequence"/>
</dbReference>
<comment type="caution">
    <text evidence="2">The sequence shown here is derived from an EMBL/GenBank/DDBJ whole genome shotgun (WGS) entry which is preliminary data.</text>
</comment>
<feature type="compositionally biased region" description="Basic residues" evidence="1">
    <location>
        <begin position="126"/>
        <end position="136"/>
    </location>
</feature>
<dbReference type="AlphaFoldDB" id="A0A8X6WLU0"/>
<name>A0A8X6WLU0_TRICX</name>
<evidence type="ECO:0000313" key="2">
    <source>
        <dbReference type="EMBL" id="GFY36837.1"/>
    </source>
</evidence>
<keyword evidence="3" id="KW-1185">Reference proteome</keyword>
<evidence type="ECO:0000313" key="3">
    <source>
        <dbReference type="Proteomes" id="UP000887159"/>
    </source>
</evidence>
<protein>
    <submittedName>
        <fullName evidence="2">Uncharacterized protein</fullName>
    </submittedName>
</protein>
<gene>
    <name evidence="2" type="ORF">TNCV_2567991</name>
</gene>
<sequence>MPKKKCALRKVATKWPILEESVANRVLENRLNGLIVTRNSVRLFALKWSKKNAFACYPTMKVHKLQKLMNSDESSQKNPSIFEVRTILQRPCLVSSPFDAEPPNTDSRRRQSAIHRVQCIGAGGHHPFRHGRRAGRPRQQPDQASGGIHPKCHVRWLCESRQQPSGAFGLDPQGSKLPMAFQSSWCVLVYGSLFVSVCGNNALCSSEGQEDSG</sequence>
<feature type="region of interest" description="Disordered" evidence="1">
    <location>
        <begin position="126"/>
        <end position="148"/>
    </location>
</feature>
<organism evidence="2 3">
    <name type="scientific">Trichonephila clavipes</name>
    <name type="common">Golden silk orbweaver</name>
    <name type="synonym">Nephila clavipes</name>
    <dbReference type="NCBI Taxonomy" id="2585209"/>
    <lineage>
        <taxon>Eukaryota</taxon>
        <taxon>Metazoa</taxon>
        <taxon>Ecdysozoa</taxon>
        <taxon>Arthropoda</taxon>
        <taxon>Chelicerata</taxon>
        <taxon>Arachnida</taxon>
        <taxon>Araneae</taxon>
        <taxon>Araneomorphae</taxon>
        <taxon>Entelegynae</taxon>
        <taxon>Araneoidea</taxon>
        <taxon>Nephilidae</taxon>
        <taxon>Trichonephila</taxon>
    </lineage>
</organism>
<reference evidence="2" key="1">
    <citation type="submission" date="2020-08" db="EMBL/GenBank/DDBJ databases">
        <title>Multicomponent nature underlies the extraordinary mechanical properties of spider dragline silk.</title>
        <authorList>
            <person name="Kono N."/>
            <person name="Nakamura H."/>
            <person name="Mori M."/>
            <person name="Yoshida Y."/>
            <person name="Ohtoshi R."/>
            <person name="Malay A.D."/>
            <person name="Moran D.A.P."/>
            <person name="Tomita M."/>
            <person name="Numata K."/>
            <person name="Arakawa K."/>
        </authorList>
    </citation>
    <scope>NUCLEOTIDE SEQUENCE</scope>
</reference>
<accession>A0A8X6WLU0</accession>
<proteinExistence type="predicted"/>